<reference evidence="2" key="1">
    <citation type="submission" date="2022-11" db="UniProtKB">
        <authorList>
            <consortium name="WormBaseParasite"/>
        </authorList>
    </citation>
    <scope>IDENTIFICATION</scope>
</reference>
<dbReference type="WBParaSite" id="ES5_v2.g17431.t1">
    <property type="protein sequence ID" value="ES5_v2.g17431.t1"/>
    <property type="gene ID" value="ES5_v2.g17431"/>
</dbReference>
<protein>
    <submittedName>
        <fullName evidence="2">Uncharacterized protein</fullName>
    </submittedName>
</protein>
<organism evidence="1 2">
    <name type="scientific">Panagrolaimus sp. ES5</name>
    <dbReference type="NCBI Taxonomy" id="591445"/>
    <lineage>
        <taxon>Eukaryota</taxon>
        <taxon>Metazoa</taxon>
        <taxon>Ecdysozoa</taxon>
        <taxon>Nematoda</taxon>
        <taxon>Chromadorea</taxon>
        <taxon>Rhabditida</taxon>
        <taxon>Tylenchina</taxon>
        <taxon>Panagrolaimomorpha</taxon>
        <taxon>Panagrolaimoidea</taxon>
        <taxon>Panagrolaimidae</taxon>
        <taxon>Panagrolaimus</taxon>
    </lineage>
</organism>
<accession>A0AC34FK14</accession>
<name>A0AC34FK14_9BILA</name>
<evidence type="ECO:0000313" key="2">
    <source>
        <dbReference type="WBParaSite" id="ES5_v2.g17431.t1"/>
    </source>
</evidence>
<sequence length="117" mass="13745">MEMDLNDDDSDSERLKRSHKHQNYNKNRMYEKPGSQKDTADGDKDIYLGYNVDIDVGCIINEDCAFPYTCQYTVMGRRCIKDLTIEYSQPKYDGIPTIEQLETIFNKTFDLDLPWNQ</sequence>
<evidence type="ECO:0000313" key="1">
    <source>
        <dbReference type="Proteomes" id="UP000887579"/>
    </source>
</evidence>
<proteinExistence type="predicted"/>
<dbReference type="Proteomes" id="UP000887579">
    <property type="component" value="Unplaced"/>
</dbReference>